<dbReference type="EMBL" id="JANAVB010035420">
    <property type="protein sequence ID" value="KAJ6805336.1"/>
    <property type="molecule type" value="Genomic_DNA"/>
</dbReference>
<evidence type="ECO:0000313" key="2">
    <source>
        <dbReference type="Proteomes" id="UP001140949"/>
    </source>
</evidence>
<proteinExistence type="predicted"/>
<organism evidence="1 2">
    <name type="scientific">Iris pallida</name>
    <name type="common">Sweet iris</name>
    <dbReference type="NCBI Taxonomy" id="29817"/>
    <lineage>
        <taxon>Eukaryota</taxon>
        <taxon>Viridiplantae</taxon>
        <taxon>Streptophyta</taxon>
        <taxon>Embryophyta</taxon>
        <taxon>Tracheophyta</taxon>
        <taxon>Spermatophyta</taxon>
        <taxon>Magnoliopsida</taxon>
        <taxon>Liliopsida</taxon>
        <taxon>Asparagales</taxon>
        <taxon>Iridaceae</taxon>
        <taxon>Iridoideae</taxon>
        <taxon>Irideae</taxon>
        <taxon>Iris</taxon>
    </lineage>
</organism>
<gene>
    <name evidence="1" type="ORF">M6B38_179370</name>
</gene>
<dbReference type="Proteomes" id="UP001140949">
    <property type="component" value="Unassembled WGS sequence"/>
</dbReference>
<reference evidence="1" key="1">
    <citation type="journal article" date="2023" name="GigaByte">
        <title>Genome assembly of the bearded iris, Iris pallida Lam.</title>
        <authorList>
            <person name="Bruccoleri R.E."/>
            <person name="Oakeley E.J."/>
            <person name="Faust A.M.E."/>
            <person name="Altorfer M."/>
            <person name="Dessus-Babus S."/>
            <person name="Burckhardt D."/>
            <person name="Oertli M."/>
            <person name="Naumann U."/>
            <person name="Petersen F."/>
            <person name="Wong J."/>
        </authorList>
    </citation>
    <scope>NUCLEOTIDE SEQUENCE</scope>
    <source>
        <strain evidence="1">GSM-AAB239-AS_SAM_17_03QT</strain>
    </source>
</reference>
<comment type="caution">
    <text evidence="1">The sequence shown here is derived from an EMBL/GenBank/DDBJ whole genome shotgun (WGS) entry which is preliminary data.</text>
</comment>
<reference evidence="1" key="2">
    <citation type="submission" date="2023-04" db="EMBL/GenBank/DDBJ databases">
        <authorList>
            <person name="Bruccoleri R.E."/>
            <person name="Oakeley E.J."/>
            <person name="Faust A.-M."/>
            <person name="Dessus-Babus S."/>
            <person name="Altorfer M."/>
            <person name="Burckhardt D."/>
            <person name="Oertli M."/>
            <person name="Naumann U."/>
            <person name="Petersen F."/>
            <person name="Wong J."/>
        </authorList>
    </citation>
    <scope>NUCLEOTIDE SEQUENCE</scope>
    <source>
        <strain evidence="1">GSM-AAB239-AS_SAM_17_03QT</strain>
        <tissue evidence="1">Leaf</tissue>
    </source>
</reference>
<sequence length="61" mass="7256">MFTKTTVYLTSWYPWKVDWMNLGLRISCLRRNRGSLKDLLLKELKGKGRLKSNAGERQKRL</sequence>
<dbReference type="AlphaFoldDB" id="A0AAX6EMP5"/>
<protein>
    <submittedName>
        <fullName evidence="1">Starch synthase 3, chloroplastic/amyloplastic isoform X1</fullName>
    </submittedName>
</protein>
<name>A0AAX6EMP5_IRIPA</name>
<accession>A0AAX6EMP5</accession>
<keyword evidence="2" id="KW-1185">Reference proteome</keyword>
<evidence type="ECO:0000313" key="1">
    <source>
        <dbReference type="EMBL" id="KAJ6805336.1"/>
    </source>
</evidence>